<dbReference type="PROSITE" id="PS50144">
    <property type="entry name" value="MATH"/>
    <property type="match status" value="2"/>
</dbReference>
<dbReference type="InParanoid" id="O16558"/>
<dbReference type="AGR" id="WB:WBGene00015834"/>
<accession>O16558</accession>
<proteinExistence type="predicted"/>
<gene>
    <name evidence="2 4" type="primary">math-5</name>
    <name evidence="4" type="ORF">C16C4.10</name>
    <name evidence="2" type="ORF">CELE_C16C4.10</name>
</gene>
<dbReference type="HOGENOM" id="CLU_086152_0_0_1"/>
<evidence type="ECO:0000313" key="4">
    <source>
        <dbReference type="WormBase" id="C16C4.10"/>
    </source>
</evidence>
<name>O16558_CAEEL</name>
<sequence length="282" mass="33940">MTNSCKEFVISEHIKNISRFVAEEYYFTNTEERFNIPWRMRIWKKNGYFEFYLRCEKEECENRKWSIETEFTLKLISCNGKRLTKTDNYTFEKPEERGWSEFIRWKELECDYGVDDSIVVEAHVKIIKITYSPCIENENQKIFLLHHTVKNVSSIKEGGNYFTNTEKRFNIPWRLQIQRFNEFFGLYLRCEKELSNRRNWTIEVEYDLRLVSLNGQSLSIKGTSTFEKPISYGYCKFIRWDDMENKYMVNDSVIIGALVKITKMTGCEEQTSWSWMINSMFA</sequence>
<dbReference type="GeneID" id="182664"/>
<evidence type="ECO:0000313" key="2">
    <source>
        <dbReference type="EMBL" id="CCD64672.1"/>
    </source>
</evidence>
<feature type="domain" description="MATH" evidence="1">
    <location>
        <begin position="142"/>
        <end position="259"/>
    </location>
</feature>
<feature type="domain" description="MATH" evidence="1">
    <location>
        <begin position="7"/>
        <end position="124"/>
    </location>
</feature>
<keyword evidence="3" id="KW-1185">Reference proteome</keyword>
<dbReference type="Proteomes" id="UP000001940">
    <property type="component" value="Chromosome II"/>
</dbReference>
<dbReference type="CTD" id="182664"/>
<evidence type="ECO:0000313" key="3">
    <source>
        <dbReference type="Proteomes" id="UP000001940"/>
    </source>
</evidence>
<dbReference type="PhylomeDB" id="O16558"/>
<dbReference type="KEGG" id="cel:CELE_C16C4.10"/>
<dbReference type="WormBase" id="C16C4.10">
    <property type="protein sequence ID" value="CE08206"/>
    <property type="gene ID" value="WBGene00015834"/>
    <property type="gene designation" value="math-5"/>
</dbReference>
<dbReference type="PANTHER" id="PTHR46308">
    <property type="entry name" value="MATH (MEPRIN-ASSOCIATED TRAF HOMOLOGY) DOMAIN CONTAINING"/>
    <property type="match status" value="1"/>
</dbReference>
<organism evidence="2 3">
    <name type="scientific">Caenorhabditis elegans</name>
    <dbReference type="NCBI Taxonomy" id="6239"/>
    <lineage>
        <taxon>Eukaryota</taxon>
        <taxon>Metazoa</taxon>
        <taxon>Ecdysozoa</taxon>
        <taxon>Nematoda</taxon>
        <taxon>Chromadorea</taxon>
        <taxon>Rhabditida</taxon>
        <taxon>Rhabditina</taxon>
        <taxon>Rhabditomorpha</taxon>
        <taxon>Rhabditoidea</taxon>
        <taxon>Rhabditidae</taxon>
        <taxon>Peloderinae</taxon>
        <taxon>Caenorhabditis</taxon>
    </lineage>
</organism>
<dbReference type="CDD" id="cd00121">
    <property type="entry name" value="MATH"/>
    <property type="match status" value="2"/>
</dbReference>
<dbReference type="FunCoup" id="O16558">
    <property type="interactions" value="19"/>
</dbReference>
<dbReference type="AlphaFoldDB" id="O16558"/>
<dbReference type="EMBL" id="BX284602">
    <property type="protein sequence ID" value="CCD64672.1"/>
    <property type="molecule type" value="Genomic_DNA"/>
</dbReference>
<reference evidence="2 3" key="1">
    <citation type="journal article" date="1998" name="Science">
        <title>Genome sequence of the nematode C. elegans: a platform for investigating biology.</title>
        <authorList>
            <consortium name="The C. elegans sequencing consortium"/>
            <person name="Sulson J.E."/>
            <person name="Waterston R."/>
        </authorList>
    </citation>
    <scope>NUCLEOTIDE SEQUENCE [LARGE SCALE GENOMIC DNA]</scope>
    <source>
        <strain evidence="2 3">Bristol N2</strain>
    </source>
</reference>
<dbReference type="Gene3D" id="2.60.210.10">
    <property type="entry name" value="Apoptosis, Tumor Necrosis Factor Receptor Associated Protein 2, Chain A"/>
    <property type="match status" value="2"/>
</dbReference>
<dbReference type="Pfam" id="PF00917">
    <property type="entry name" value="MATH"/>
    <property type="match status" value="2"/>
</dbReference>
<dbReference type="SMR" id="O16558"/>
<dbReference type="PIR" id="T31941">
    <property type="entry name" value="T31941"/>
</dbReference>
<dbReference type="SUPFAM" id="SSF49599">
    <property type="entry name" value="TRAF domain-like"/>
    <property type="match status" value="2"/>
</dbReference>
<protein>
    <submittedName>
        <fullName evidence="2">MATH domain-containing protein</fullName>
    </submittedName>
</protein>
<evidence type="ECO:0000259" key="1">
    <source>
        <dbReference type="PROSITE" id="PS50144"/>
    </source>
</evidence>
<dbReference type="InterPro" id="IPR008974">
    <property type="entry name" value="TRAF-like"/>
</dbReference>
<dbReference type="STRING" id="6239.C16C4.10.1"/>
<dbReference type="UCSC" id="C16C4.10">
    <property type="organism name" value="c. elegans"/>
</dbReference>
<dbReference type="PaxDb" id="6239-C16C4.10"/>
<dbReference type="RefSeq" id="NP_494108.1">
    <property type="nucleotide sequence ID" value="NM_061707.1"/>
</dbReference>
<dbReference type="InterPro" id="IPR002083">
    <property type="entry name" value="MATH/TRAF_dom"/>
</dbReference>
<dbReference type="SMART" id="SM00061">
    <property type="entry name" value="MATH"/>
    <property type="match status" value="2"/>
</dbReference>
<dbReference type="PANTHER" id="PTHR46308:SF1">
    <property type="entry name" value="MATH DOMAIN-CONTAINING PROTEIN"/>
    <property type="match status" value="1"/>
</dbReference>